<dbReference type="Gene3D" id="3.40.50.720">
    <property type="entry name" value="NAD(P)-binding Rossmann-like Domain"/>
    <property type="match status" value="3"/>
</dbReference>
<dbReference type="Pfam" id="PF13450">
    <property type="entry name" value="NAD_binding_8"/>
    <property type="match status" value="1"/>
</dbReference>
<dbReference type="Gene3D" id="3.40.50.11010">
    <property type="match status" value="1"/>
</dbReference>
<keyword evidence="3" id="KW-0285">Flavoprotein</keyword>
<dbReference type="InterPro" id="IPR015899">
    <property type="entry name" value="UDP-GalPyranose_mutase_C"/>
</dbReference>
<evidence type="ECO:0000256" key="2">
    <source>
        <dbReference type="ARBA" id="ARBA00009321"/>
    </source>
</evidence>
<name>A0A2T5FZ88_9SPHN</name>
<evidence type="ECO:0000256" key="1">
    <source>
        <dbReference type="ARBA" id="ARBA00001974"/>
    </source>
</evidence>
<dbReference type="GO" id="GO:0050660">
    <property type="term" value="F:flavin adenine dinucleotide binding"/>
    <property type="evidence" value="ECO:0007669"/>
    <property type="project" value="TreeGrafter"/>
</dbReference>
<dbReference type="PANTHER" id="PTHR21197">
    <property type="entry name" value="UDP-GALACTOPYRANOSE MUTASE"/>
    <property type="match status" value="1"/>
</dbReference>
<sequence>MSRFARENRIIYWEEPRFRADLSEARLDLRTCPDTGVIVAVPELVAAADRTTDKAVLTAMLDALLARENGPLIRWYYTPMMLPFSEHVPAACIVYDCMDELANFKNAPPGLGPLERRLLDRADVVFTGGYSLYEAKRDSHRNIYPFPSGVDVAHFIRAREAGAEPADQAGLPRPRFGFYGVVDERMDLALLAAIADARPGWSIMIVGPVVKIDRADLPQRPNIHYLGGRSYGELPAYLRGWDVALMPFAVNAATRFISPTKTPEYLAGGRPVVSTPIADVVRHYAGLEAVRIAGSVEGFIRQCEAALVLSRSGSRWRDAVDRMLAQHCWDGIYARMARLVQEAIGEKRPARRSKAQAVWPAERPRCYDCLVVGAGFAGAVMAERLAAGSGKKVLLIDRRPHIGGNAHDRFDEAGILIHHYGPHIFHTNSAEIVDYLSRFTRWRPYEHRVIASVEGKLVPMPINRTTLNAIYDLSLSSDEEAEAFFAARAETLPAIRSAADAVISRVGRDLYAKFFRGYTRKQWGMDPSELDKSVTCRVPVRTNMDDRYFTDRFQAMPAEGFTRMFERMLDHPNIDLLLGVEYRDARAAYPHAELVFTGPVDEYFDYCFGKLPYRSLEFRHRTLDQQWFQKAGVVNYPSETVPYTRITEYKHITGQIAPKTSITYEYPRAEGDPFYPIPCEENQKLFKRYEALTLALANVIFVGRLATYRYYNMDQVIGQALATYRRLRSAASGRVQARSGWHRRSFAAAAGRLALGKEPS</sequence>
<proteinExistence type="inferred from homology"/>
<reference evidence="7 8" key="1">
    <citation type="submission" date="2017-09" db="EMBL/GenBank/DDBJ databases">
        <title>Sphingomonas panjinensis sp.nov., isolated from oil-contaminated soil.</title>
        <authorList>
            <person name="Wang L."/>
            <person name="Chen L."/>
        </authorList>
    </citation>
    <scope>NUCLEOTIDE SEQUENCE [LARGE SCALE GENOMIC DNA]</scope>
    <source>
        <strain evidence="7 8">FW-11</strain>
    </source>
</reference>
<evidence type="ECO:0000313" key="7">
    <source>
        <dbReference type="EMBL" id="PTQ12013.1"/>
    </source>
</evidence>
<keyword evidence="8" id="KW-1185">Reference proteome</keyword>
<dbReference type="GO" id="GO:0005829">
    <property type="term" value="C:cytosol"/>
    <property type="evidence" value="ECO:0007669"/>
    <property type="project" value="TreeGrafter"/>
</dbReference>
<evidence type="ECO:0000259" key="6">
    <source>
        <dbReference type="Pfam" id="PF03275"/>
    </source>
</evidence>
<evidence type="ECO:0000256" key="5">
    <source>
        <dbReference type="ARBA" id="ARBA00023235"/>
    </source>
</evidence>
<keyword evidence="4" id="KW-0274">FAD</keyword>
<comment type="caution">
    <text evidence="7">The sequence shown here is derived from an EMBL/GenBank/DDBJ whole genome shotgun (WGS) entry which is preliminary data.</text>
</comment>
<dbReference type="EMBL" id="NWBU01000005">
    <property type="protein sequence ID" value="PTQ12013.1"/>
    <property type="molecule type" value="Genomic_DNA"/>
</dbReference>
<dbReference type="Proteomes" id="UP000244162">
    <property type="component" value="Unassembled WGS sequence"/>
</dbReference>
<dbReference type="SUPFAM" id="SSF51971">
    <property type="entry name" value="Nucleotide-binding domain"/>
    <property type="match status" value="1"/>
</dbReference>
<dbReference type="Gene3D" id="3.40.50.2000">
    <property type="entry name" value="Glycogen Phosphorylase B"/>
    <property type="match status" value="1"/>
</dbReference>
<dbReference type="AlphaFoldDB" id="A0A2T5FZ88"/>
<protein>
    <submittedName>
        <fullName evidence="7">UDP-galactopyranose mutase</fullName>
    </submittedName>
</protein>
<feature type="domain" description="UDP-galactopyranose mutase C-terminal" evidence="6">
    <location>
        <begin position="513"/>
        <end position="710"/>
    </location>
</feature>
<evidence type="ECO:0000256" key="3">
    <source>
        <dbReference type="ARBA" id="ARBA00022630"/>
    </source>
</evidence>
<dbReference type="Pfam" id="PF13692">
    <property type="entry name" value="Glyco_trans_1_4"/>
    <property type="match status" value="1"/>
</dbReference>
<gene>
    <name evidence="7" type="primary">glf</name>
    <name evidence="7" type="ORF">CLG96_05380</name>
</gene>
<accession>A0A2T5FZ88</accession>
<dbReference type="GO" id="GO:0008767">
    <property type="term" value="F:UDP-galactopyranose mutase activity"/>
    <property type="evidence" value="ECO:0007669"/>
    <property type="project" value="InterPro"/>
</dbReference>
<dbReference type="OrthoDB" id="9769600at2"/>
<dbReference type="SUPFAM" id="SSF54373">
    <property type="entry name" value="FAD-linked reductases, C-terminal domain"/>
    <property type="match status" value="1"/>
</dbReference>
<keyword evidence="5" id="KW-0413">Isomerase</keyword>
<organism evidence="7 8">
    <name type="scientific">Sphingomonas oleivorans</name>
    <dbReference type="NCBI Taxonomy" id="1735121"/>
    <lineage>
        <taxon>Bacteria</taxon>
        <taxon>Pseudomonadati</taxon>
        <taxon>Pseudomonadota</taxon>
        <taxon>Alphaproteobacteria</taxon>
        <taxon>Sphingomonadales</taxon>
        <taxon>Sphingomonadaceae</taxon>
        <taxon>Sphingomonas</taxon>
    </lineage>
</organism>
<dbReference type="InterPro" id="IPR004379">
    <property type="entry name" value="UDP-GALP_mutase"/>
</dbReference>
<dbReference type="NCBIfam" id="TIGR00031">
    <property type="entry name" value="UDP-GALP_mutase"/>
    <property type="match status" value="1"/>
</dbReference>
<dbReference type="RefSeq" id="WP_107966876.1">
    <property type="nucleotide sequence ID" value="NZ_NWBU01000005.1"/>
</dbReference>
<dbReference type="Pfam" id="PF03275">
    <property type="entry name" value="GLF"/>
    <property type="match status" value="1"/>
</dbReference>
<comment type="similarity">
    <text evidence="2">Belongs to the UDP-galactopyranose/dTDP-fucopyranose mutase family.</text>
</comment>
<dbReference type="SUPFAM" id="SSF53756">
    <property type="entry name" value="UDP-Glycosyltransferase/glycogen phosphorylase"/>
    <property type="match status" value="1"/>
</dbReference>
<evidence type="ECO:0000256" key="4">
    <source>
        <dbReference type="ARBA" id="ARBA00022827"/>
    </source>
</evidence>
<evidence type="ECO:0000313" key="8">
    <source>
        <dbReference type="Proteomes" id="UP000244162"/>
    </source>
</evidence>
<dbReference type="PANTHER" id="PTHR21197:SF0">
    <property type="entry name" value="UDP-GALACTOPYRANOSE MUTASE"/>
    <property type="match status" value="1"/>
</dbReference>
<comment type="cofactor">
    <cofactor evidence="1">
        <name>FAD</name>
        <dbReference type="ChEBI" id="CHEBI:57692"/>
    </cofactor>
</comment>